<sequence length="418" mass="43414">MSGSSAGGESSGTRIALISAAIGGGMALMSSPIALALGGALVVVVGALYILLLPLILLIWLFGGFSGSGGGPDIDVQDAARQSIEAGRGDGKGELDTEQVPASLSETIEDAGKECTQIGPVVIAAQIQVGSGWYTAKVGEDGKVGISQLDPEIFEKYGEDTDDNDKTRPEDPKDSIMAQAKYMCALAKEVQTLLDEGKVIGNVLDLTLSAYQDGIDAVREAGGVSPSTNTRAYVAKVRAYFGQYMGLLGEPYSTPQTTGPSPEATTDEDDDSGDTDDDADDDSDGAGGGDSAAAAGRVLELVNARRAEAGCAPVQSDPELTTAAQRHSQDQAEHRSMSHTGSDGSDVGQRLDRAGYAWRTYGENVAYNQSTPEAVMTAWMDSPGHRANILNCAFTQVGIGRADTGDGPYWTQNFAAPS</sequence>
<reference evidence="5 6" key="1">
    <citation type="submission" date="2023-07" db="EMBL/GenBank/DDBJ databases">
        <title>Micromonospora profundi TRM 95458 converts glycerol to a new osmotic compound.</title>
        <authorList>
            <person name="Lu D."/>
        </authorList>
    </citation>
    <scope>NUCLEOTIDE SEQUENCE [LARGE SCALE GENOMIC DNA]</scope>
    <source>
        <strain evidence="5 6">TRM95458</strain>
    </source>
</reference>
<evidence type="ECO:0000259" key="4">
    <source>
        <dbReference type="Pfam" id="PF01464"/>
    </source>
</evidence>
<dbReference type="SUPFAM" id="SSF53955">
    <property type="entry name" value="Lysozyme-like"/>
    <property type="match status" value="1"/>
</dbReference>
<feature type="region of interest" description="Disordered" evidence="1">
    <location>
        <begin position="310"/>
        <end position="349"/>
    </location>
</feature>
<dbReference type="PANTHER" id="PTHR31157:SF1">
    <property type="entry name" value="SCP DOMAIN-CONTAINING PROTEIN"/>
    <property type="match status" value="1"/>
</dbReference>
<feature type="region of interest" description="Disordered" evidence="1">
    <location>
        <begin position="251"/>
        <end position="292"/>
    </location>
</feature>
<feature type="domain" description="Transglycosylase SLT" evidence="4">
    <location>
        <begin position="117"/>
        <end position="231"/>
    </location>
</feature>
<feature type="domain" description="SCP" evidence="3">
    <location>
        <begin position="299"/>
        <end position="414"/>
    </location>
</feature>
<evidence type="ECO:0000259" key="3">
    <source>
        <dbReference type="Pfam" id="PF00188"/>
    </source>
</evidence>
<protein>
    <submittedName>
        <fullName evidence="5">CAP domain-containing protein</fullName>
    </submittedName>
</protein>
<dbReference type="InterPro" id="IPR008258">
    <property type="entry name" value="Transglycosylase_SLT_dom_1"/>
</dbReference>
<dbReference type="InterPro" id="IPR014044">
    <property type="entry name" value="CAP_dom"/>
</dbReference>
<dbReference type="Gene3D" id="3.40.33.10">
    <property type="entry name" value="CAP"/>
    <property type="match status" value="1"/>
</dbReference>
<keyword evidence="2" id="KW-1133">Transmembrane helix</keyword>
<name>A0AAJ6HRW7_9ACTN</name>
<feature type="transmembrane region" description="Helical" evidence="2">
    <location>
        <begin position="35"/>
        <end position="62"/>
    </location>
</feature>
<dbReference type="Gene3D" id="1.10.530.10">
    <property type="match status" value="1"/>
</dbReference>
<dbReference type="Pfam" id="PF00188">
    <property type="entry name" value="CAP"/>
    <property type="match status" value="1"/>
</dbReference>
<dbReference type="KEGG" id="mprn:Q3V37_18860"/>
<accession>A0AAJ6HRW7</accession>
<keyword evidence="6" id="KW-1185">Reference proteome</keyword>
<dbReference type="PANTHER" id="PTHR31157">
    <property type="entry name" value="SCP DOMAIN-CONTAINING PROTEIN"/>
    <property type="match status" value="1"/>
</dbReference>
<organism evidence="5 6">
    <name type="scientific">Micromonospora profundi</name>
    <dbReference type="NCBI Taxonomy" id="1420889"/>
    <lineage>
        <taxon>Bacteria</taxon>
        <taxon>Bacillati</taxon>
        <taxon>Actinomycetota</taxon>
        <taxon>Actinomycetes</taxon>
        <taxon>Micromonosporales</taxon>
        <taxon>Micromonosporaceae</taxon>
        <taxon>Micromonospora</taxon>
    </lineage>
</organism>
<gene>
    <name evidence="5" type="ORF">Q3V37_18860</name>
</gene>
<keyword evidence="2" id="KW-0812">Transmembrane</keyword>
<proteinExistence type="predicted"/>
<evidence type="ECO:0000256" key="1">
    <source>
        <dbReference type="SAM" id="MobiDB-lite"/>
    </source>
</evidence>
<dbReference type="InterPro" id="IPR035940">
    <property type="entry name" value="CAP_sf"/>
</dbReference>
<dbReference type="SUPFAM" id="SSF55797">
    <property type="entry name" value="PR-1-like"/>
    <property type="match status" value="1"/>
</dbReference>
<dbReference type="CDD" id="cd05379">
    <property type="entry name" value="CAP_bacterial"/>
    <property type="match status" value="1"/>
</dbReference>
<evidence type="ECO:0000313" key="5">
    <source>
        <dbReference type="EMBL" id="WLS43463.1"/>
    </source>
</evidence>
<dbReference type="Proteomes" id="UP001235874">
    <property type="component" value="Chromosome"/>
</dbReference>
<dbReference type="AlphaFoldDB" id="A0AAJ6HRW7"/>
<keyword evidence="2" id="KW-0472">Membrane</keyword>
<feature type="transmembrane region" description="Helical" evidence="2">
    <location>
        <begin position="12"/>
        <end position="29"/>
    </location>
</feature>
<evidence type="ECO:0000256" key="2">
    <source>
        <dbReference type="SAM" id="Phobius"/>
    </source>
</evidence>
<dbReference type="EMBL" id="CP130472">
    <property type="protein sequence ID" value="WLS43463.1"/>
    <property type="molecule type" value="Genomic_DNA"/>
</dbReference>
<feature type="compositionally biased region" description="Basic and acidic residues" evidence="1">
    <location>
        <begin position="327"/>
        <end position="336"/>
    </location>
</feature>
<dbReference type="InterPro" id="IPR023346">
    <property type="entry name" value="Lysozyme-like_dom_sf"/>
</dbReference>
<feature type="compositionally biased region" description="Acidic residues" evidence="1">
    <location>
        <begin position="265"/>
        <end position="284"/>
    </location>
</feature>
<dbReference type="Pfam" id="PF01464">
    <property type="entry name" value="SLT"/>
    <property type="match status" value="1"/>
</dbReference>
<dbReference type="RefSeq" id="WP_306270939.1">
    <property type="nucleotide sequence ID" value="NZ_CP130472.1"/>
</dbReference>
<evidence type="ECO:0000313" key="6">
    <source>
        <dbReference type="Proteomes" id="UP001235874"/>
    </source>
</evidence>